<accession>A0A397UU88</accession>
<name>A0A397UU88_9GLOM</name>
<feature type="region of interest" description="Disordered" evidence="1">
    <location>
        <begin position="1"/>
        <end position="72"/>
    </location>
</feature>
<dbReference type="Proteomes" id="UP000266673">
    <property type="component" value="Unassembled WGS sequence"/>
</dbReference>
<sequence>MLPKVSSSRKPVTRKTRNTTKKSTQIEPDRSRSPSVEPQSRETYNEIQQNQRNTQIHDSPNYNSIGSSAHSPFDANIYQHKAPLQMNRRSTNSFEDESSLPLQMNEDKSSEDEIFSSFGQNYNSNPLKKLSYSNIQSNMQNVNSYLDIQLGLTTSSIKNGLFFQDETHLIRWLEVRKDIVLQVLTSICSSPSIISNQVSSNSTPNLAKILSEQSRILFLQTRVPIKRTCTSLIKRVKALEALVARSLKIHVEYLILESKGADSDYTSTVLNHIKRLDNITINATFPAASCFQYANQLDLNKEQESNELNNSLGISNQQFKLNCKIDDDQQSYYRSIDQEDSNQDISSCNLYDTDNMEFDQEFDNNLDYGNLESIYENEFSDNINSDSLDDEYEPISNNIDDKPKTFDRTKPDINWNHESPYGLFGNFTNMAIFIWATNYCGISGLNPNFASSSI</sequence>
<protein>
    <submittedName>
        <fullName evidence="2">Uncharacterized protein</fullName>
    </submittedName>
</protein>
<comment type="caution">
    <text evidence="2">The sequence shown here is derived from an EMBL/GenBank/DDBJ whole genome shotgun (WGS) entry which is preliminary data.</text>
</comment>
<dbReference type="AlphaFoldDB" id="A0A397UU88"/>
<proteinExistence type="predicted"/>
<organism evidence="2 3">
    <name type="scientific">Gigaspora rosea</name>
    <dbReference type="NCBI Taxonomy" id="44941"/>
    <lineage>
        <taxon>Eukaryota</taxon>
        <taxon>Fungi</taxon>
        <taxon>Fungi incertae sedis</taxon>
        <taxon>Mucoromycota</taxon>
        <taxon>Glomeromycotina</taxon>
        <taxon>Glomeromycetes</taxon>
        <taxon>Diversisporales</taxon>
        <taxon>Gigasporaceae</taxon>
        <taxon>Gigaspora</taxon>
    </lineage>
</organism>
<evidence type="ECO:0000256" key="1">
    <source>
        <dbReference type="SAM" id="MobiDB-lite"/>
    </source>
</evidence>
<evidence type="ECO:0000313" key="3">
    <source>
        <dbReference type="Proteomes" id="UP000266673"/>
    </source>
</evidence>
<feature type="compositionally biased region" description="Basic residues" evidence="1">
    <location>
        <begin position="11"/>
        <end position="20"/>
    </location>
</feature>
<dbReference type="EMBL" id="QKWP01001038">
    <property type="protein sequence ID" value="RIB12289.1"/>
    <property type="molecule type" value="Genomic_DNA"/>
</dbReference>
<gene>
    <name evidence="2" type="ORF">C2G38_2201035</name>
</gene>
<evidence type="ECO:0000313" key="2">
    <source>
        <dbReference type="EMBL" id="RIB12289.1"/>
    </source>
</evidence>
<reference evidence="2 3" key="1">
    <citation type="submission" date="2018-06" db="EMBL/GenBank/DDBJ databases">
        <title>Comparative genomics reveals the genomic features of Rhizophagus irregularis, R. cerebriforme, R. diaphanum and Gigaspora rosea, and their symbiotic lifestyle signature.</title>
        <authorList>
            <person name="Morin E."/>
            <person name="San Clemente H."/>
            <person name="Chen E.C.H."/>
            <person name="De La Providencia I."/>
            <person name="Hainaut M."/>
            <person name="Kuo A."/>
            <person name="Kohler A."/>
            <person name="Murat C."/>
            <person name="Tang N."/>
            <person name="Roy S."/>
            <person name="Loubradou J."/>
            <person name="Henrissat B."/>
            <person name="Grigoriev I.V."/>
            <person name="Corradi N."/>
            <person name="Roux C."/>
            <person name="Martin F.M."/>
        </authorList>
    </citation>
    <scope>NUCLEOTIDE SEQUENCE [LARGE SCALE GENOMIC DNA]</scope>
    <source>
        <strain evidence="2 3">DAOM 194757</strain>
    </source>
</reference>
<keyword evidence="3" id="KW-1185">Reference proteome</keyword>
<feature type="compositionally biased region" description="Polar residues" evidence="1">
    <location>
        <begin position="45"/>
        <end position="70"/>
    </location>
</feature>